<dbReference type="Proteomes" id="UP001428341">
    <property type="component" value="Unassembled WGS sequence"/>
</dbReference>
<keyword evidence="5" id="KW-0547">Nucleotide-binding</keyword>
<evidence type="ECO:0000313" key="17">
    <source>
        <dbReference type="EMBL" id="KAK9222778.1"/>
    </source>
</evidence>
<evidence type="ECO:0000259" key="15">
    <source>
        <dbReference type="PROSITE" id="PS51192"/>
    </source>
</evidence>
<dbReference type="InterPro" id="IPR011709">
    <property type="entry name" value="DEAD-box_helicase_OB_fold"/>
</dbReference>
<dbReference type="SMART" id="SM00490">
    <property type="entry name" value="HELICc"/>
    <property type="match status" value="1"/>
</dbReference>
<dbReference type="Pfam" id="PF04408">
    <property type="entry name" value="WHD_HA2"/>
    <property type="match status" value="1"/>
</dbReference>
<dbReference type="InterPro" id="IPR027417">
    <property type="entry name" value="P-loop_NTPase"/>
</dbReference>
<dbReference type="InterPro" id="IPR002464">
    <property type="entry name" value="DNA/RNA_helicase_DEAH_CS"/>
</dbReference>
<dbReference type="AlphaFoldDB" id="A0AAP0QXY0"/>
<keyword evidence="4" id="KW-0747">Spliceosome</keyword>
<protein>
    <recommendedName>
        <fullName evidence="2">RNA helicase</fullName>
        <ecNumber evidence="2">3.6.4.13</ecNumber>
    </recommendedName>
    <alternativeName>
        <fullName evidence="13">DEAH RNA helicase homolog PRP2</fullName>
    </alternativeName>
</protein>
<comment type="caution">
    <text evidence="17">The sequence shown here is derived from an EMBL/GenBank/DDBJ whole genome shotgun (WGS) entry which is preliminary data.</text>
</comment>
<dbReference type="Gene3D" id="1.20.120.1080">
    <property type="match status" value="1"/>
</dbReference>
<dbReference type="EC" id="3.6.4.13" evidence="2"/>
<dbReference type="Pfam" id="PF21010">
    <property type="entry name" value="HA2_C"/>
    <property type="match status" value="1"/>
</dbReference>
<comment type="subcellular location">
    <subcellularLocation>
        <location evidence="1">Nucleus</location>
    </subcellularLocation>
</comment>
<dbReference type="FunFam" id="1.20.120.1080:FF:000001">
    <property type="entry name" value="Pre-mRNA-splicing factor ATP-dependent RNA helicase"/>
    <property type="match status" value="1"/>
</dbReference>
<dbReference type="FunFam" id="3.40.50.300:FF:000007">
    <property type="entry name" value="Pre-mRNA-splicing factor ATP-dependent RNA helicase"/>
    <property type="match status" value="1"/>
</dbReference>
<dbReference type="PROSITE" id="PS00690">
    <property type="entry name" value="DEAH_ATP_HELICASE"/>
    <property type="match status" value="1"/>
</dbReference>
<dbReference type="SMART" id="SM00847">
    <property type="entry name" value="HA2"/>
    <property type="match status" value="1"/>
</dbReference>
<evidence type="ECO:0000256" key="9">
    <source>
        <dbReference type="ARBA" id="ARBA00023187"/>
    </source>
</evidence>
<comment type="similarity">
    <text evidence="12">Belongs to the DEAD box helicase family. DEAH subfamily. PRP2 sub-subfamily.</text>
</comment>
<dbReference type="SUPFAM" id="SSF52540">
    <property type="entry name" value="P-loop containing nucleoside triphosphate hydrolases"/>
    <property type="match status" value="1"/>
</dbReference>
<feature type="compositionally biased region" description="Acidic residues" evidence="14">
    <location>
        <begin position="155"/>
        <end position="165"/>
    </location>
</feature>
<dbReference type="InterPro" id="IPR001650">
    <property type="entry name" value="Helicase_C-like"/>
</dbReference>
<dbReference type="GO" id="GO:0005524">
    <property type="term" value="F:ATP binding"/>
    <property type="evidence" value="ECO:0007669"/>
    <property type="project" value="UniProtKB-KW"/>
</dbReference>
<evidence type="ECO:0000256" key="8">
    <source>
        <dbReference type="ARBA" id="ARBA00022840"/>
    </source>
</evidence>
<dbReference type="InterPro" id="IPR048333">
    <property type="entry name" value="HA2_WH"/>
</dbReference>
<evidence type="ECO:0000256" key="12">
    <source>
        <dbReference type="ARBA" id="ARBA00061257"/>
    </source>
</evidence>
<feature type="domain" description="Helicase ATP-binding" evidence="15">
    <location>
        <begin position="369"/>
        <end position="532"/>
    </location>
</feature>
<dbReference type="GO" id="GO:0071013">
    <property type="term" value="C:catalytic step 2 spliceosome"/>
    <property type="evidence" value="ECO:0007669"/>
    <property type="project" value="TreeGrafter"/>
</dbReference>
<evidence type="ECO:0000256" key="2">
    <source>
        <dbReference type="ARBA" id="ARBA00012552"/>
    </source>
</evidence>
<dbReference type="Pfam" id="PF00271">
    <property type="entry name" value="Helicase_C"/>
    <property type="match status" value="1"/>
</dbReference>
<evidence type="ECO:0000256" key="13">
    <source>
        <dbReference type="ARBA" id="ARBA00077342"/>
    </source>
</evidence>
<sequence>MSTDSEDNLKTWVSDKLISLLGYSQPAVVQYVIGLSKQALSSADLESKLREFEFSSTTETRAFAQEIFTRVTRKESGSNLYQKQKTGAALLVKKQTTNTILDAAHDDADDDVIRITASTDKKRFRKRIGSEDDDDEGIASVEEERRVVRRRIPREEEDDGSDSEEERLRDQRGKEELERRIRERDVAATRKLTGPKLTRKKEDDAMQRLRKNEGIENLREVSRQKYLPKRRKKKLEEIKDRMKDKENLFEGQKLTGAELCELDYEKKILDLGASLYVCFSVLHYAMLPPQHVTWFPPWAAHNWTHQWAALPANIPVGSTEFGRESVFDGDNFDEFDSELPDKSAVKSALEMLQEERKTLPIYPFREELLQAVSEYPVLVIVGETGSGKTTQIPQYLYETGYTKQGKIGCTQPRRVAAMSVAARVSQEMGVKLGHEVGYSFRFEDCTSDKTVLKYMTDGMLLREIVIEPSLESYSVFIVDEAHERTLSTDILFGLLKDLINYRPDLKLLISSATLDAEKFSDYFGSAPIFKIPGRRYPVELFYVKAPEADYIEAAIVTALQIHVNEPIGDILVFLTGQDEFETAEEILKQRTRGLGTKIAELIICPIYGNLPTELQAKIFEPTPEGARKVVLATNIAETSLTIDGIKYVIDPGFAKVKSYNPKTGMESLLVNPISKASANQRTGRSGRTGPGKCFRLYTLHNYHKGMDDNTVPEIQRTNLANVVLILKCLGIDDLVNFDFIDPPPEVALLRALELLYALGALNKAGQLTKVGRQMAEFPIDPMLSKTIVASDKYKCSNEIITIAAMLSVGNSIFYRPKDKQIHADNARMNFHLGDVGDHIALLRVYNSWRECNYSTQWCRENYIQIRSMKRARDIRDQLEGLLARVVIEVTSNLNDLDAIKKAIASGFFPHSAKLQKNGSSWTVKHPQRVHIHPSSGLGQVLPRWVIYHELVLTTKEYMRQEELQ</sequence>
<dbReference type="Pfam" id="PF07717">
    <property type="entry name" value="OB_NTP_bind"/>
    <property type="match status" value="1"/>
</dbReference>
<dbReference type="InterPro" id="IPR007502">
    <property type="entry name" value="Helicase-assoc_dom"/>
</dbReference>
<keyword evidence="10" id="KW-0539">Nucleus</keyword>
<dbReference type="PANTHER" id="PTHR18934:SF83">
    <property type="entry name" value="PRE-MRNA-SPLICING FACTOR ATP-DEPENDENT RNA HELICASE DHX16"/>
    <property type="match status" value="1"/>
</dbReference>
<comment type="catalytic activity">
    <reaction evidence="11">
        <text>ATP + H2O = ADP + phosphate + H(+)</text>
        <dbReference type="Rhea" id="RHEA:13065"/>
        <dbReference type="ChEBI" id="CHEBI:15377"/>
        <dbReference type="ChEBI" id="CHEBI:15378"/>
        <dbReference type="ChEBI" id="CHEBI:30616"/>
        <dbReference type="ChEBI" id="CHEBI:43474"/>
        <dbReference type="ChEBI" id="CHEBI:456216"/>
        <dbReference type="EC" id="3.6.4.13"/>
    </reaction>
</comment>
<dbReference type="InterPro" id="IPR011545">
    <property type="entry name" value="DEAD/DEAH_box_helicase_dom"/>
</dbReference>
<dbReference type="Pfam" id="PF00270">
    <property type="entry name" value="DEAD"/>
    <property type="match status" value="1"/>
</dbReference>
<dbReference type="GO" id="GO:0006397">
    <property type="term" value="P:mRNA processing"/>
    <property type="evidence" value="ECO:0007669"/>
    <property type="project" value="UniProtKB-KW"/>
</dbReference>
<evidence type="ECO:0000256" key="7">
    <source>
        <dbReference type="ARBA" id="ARBA00022806"/>
    </source>
</evidence>
<dbReference type="PROSITE" id="PS51194">
    <property type="entry name" value="HELICASE_CTER"/>
    <property type="match status" value="1"/>
</dbReference>
<evidence type="ECO:0000256" key="1">
    <source>
        <dbReference type="ARBA" id="ARBA00004123"/>
    </source>
</evidence>
<evidence type="ECO:0000256" key="4">
    <source>
        <dbReference type="ARBA" id="ARBA00022728"/>
    </source>
</evidence>
<feature type="region of interest" description="Disordered" evidence="14">
    <location>
        <begin position="152"/>
        <end position="180"/>
    </location>
</feature>
<name>A0AAP0QXY0_9ROSI</name>
<dbReference type="PROSITE" id="PS51192">
    <property type="entry name" value="HELICASE_ATP_BIND_1"/>
    <property type="match status" value="1"/>
</dbReference>
<dbReference type="CDD" id="cd18791">
    <property type="entry name" value="SF2_C_RHA"/>
    <property type="match status" value="1"/>
</dbReference>
<dbReference type="GO" id="GO:0003723">
    <property type="term" value="F:RNA binding"/>
    <property type="evidence" value="ECO:0007669"/>
    <property type="project" value="TreeGrafter"/>
</dbReference>
<keyword evidence="9" id="KW-0508">mRNA splicing</keyword>
<accession>A0AAP0QXY0</accession>
<evidence type="ECO:0000256" key="6">
    <source>
        <dbReference type="ARBA" id="ARBA00022801"/>
    </source>
</evidence>
<dbReference type="GO" id="GO:0071006">
    <property type="term" value="C:U2-type catalytic step 1 spliceosome"/>
    <property type="evidence" value="ECO:0007669"/>
    <property type="project" value="UniProtKB-ARBA"/>
</dbReference>
<dbReference type="SMART" id="SM00487">
    <property type="entry name" value="DEXDc"/>
    <property type="match status" value="1"/>
</dbReference>
<gene>
    <name evidence="17" type="ORF">WN944_011216</name>
</gene>
<feature type="domain" description="Helicase C-terminal" evidence="16">
    <location>
        <begin position="555"/>
        <end position="730"/>
    </location>
</feature>
<dbReference type="FunFam" id="1.10.10.2130:FF:000001">
    <property type="entry name" value="Pre-mRNA-splicing factor ATP-dependent RNA helicase"/>
    <property type="match status" value="1"/>
</dbReference>
<evidence type="ECO:0000256" key="3">
    <source>
        <dbReference type="ARBA" id="ARBA00022664"/>
    </source>
</evidence>
<evidence type="ECO:0000256" key="10">
    <source>
        <dbReference type="ARBA" id="ARBA00023242"/>
    </source>
</evidence>
<evidence type="ECO:0000313" key="18">
    <source>
        <dbReference type="Proteomes" id="UP001428341"/>
    </source>
</evidence>
<keyword evidence="7" id="KW-0347">Helicase</keyword>
<keyword evidence="6" id="KW-0378">Hydrolase</keyword>
<evidence type="ECO:0000256" key="11">
    <source>
        <dbReference type="ARBA" id="ARBA00047984"/>
    </source>
</evidence>
<dbReference type="GO" id="GO:0016787">
    <property type="term" value="F:hydrolase activity"/>
    <property type="evidence" value="ECO:0007669"/>
    <property type="project" value="UniProtKB-KW"/>
</dbReference>
<organism evidence="17 18">
    <name type="scientific">Citrus x changshan-huyou</name>
    <dbReference type="NCBI Taxonomy" id="2935761"/>
    <lineage>
        <taxon>Eukaryota</taxon>
        <taxon>Viridiplantae</taxon>
        <taxon>Streptophyta</taxon>
        <taxon>Embryophyta</taxon>
        <taxon>Tracheophyta</taxon>
        <taxon>Spermatophyta</taxon>
        <taxon>Magnoliopsida</taxon>
        <taxon>eudicotyledons</taxon>
        <taxon>Gunneridae</taxon>
        <taxon>Pentapetalae</taxon>
        <taxon>rosids</taxon>
        <taxon>malvids</taxon>
        <taxon>Sapindales</taxon>
        <taxon>Rutaceae</taxon>
        <taxon>Aurantioideae</taxon>
        <taxon>Citrus</taxon>
    </lineage>
</organism>
<feature type="compositionally biased region" description="Basic and acidic residues" evidence="14">
    <location>
        <begin position="166"/>
        <end position="180"/>
    </location>
</feature>
<keyword evidence="18" id="KW-1185">Reference proteome</keyword>
<dbReference type="EMBL" id="JBCGBO010000002">
    <property type="protein sequence ID" value="KAK9222778.1"/>
    <property type="molecule type" value="Genomic_DNA"/>
</dbReference>
<evidence type="ECO:0000256" key="5">
    <source>
        <dbReference type="ARBA" id="ARBA00022741"/>
    </source>
</evidence>
<keyword evidence="8" id="KW-0067">ATP-binding</keyword>
<dbReference type="GO" id="GO:0008380">
    <property type="term" value="P:RNA splicing"/>
    <property type="evidence" value="ECO:0007669"/>
    <property type="project" value="UniProtKB-KW"/>
</dbReference>
<dbReference type="InterPro" id="IPR014001">
    <property type="entry name" value="Helicase_ATP-bd"/>
</dbReference>
<dbReference type="GO" id="GO:0003724">
    <property type="term" value="F:RNA helicase activity"/>
    <property type="evidence" value="ECO:0007669"/>
    <property type="project" value="UniProtKB-EC"/>
</dbReference>
<keyword evidence="3" id="KW-0507">mRNA processing</keyword>
<evidence type="ECO:0000259" key="16">
    <source>
        <dbReference type="PROSITE" id="PS51194"/>
    </source>
</evidence>
<dbReference type="PANTHER" id="PTHR18934">
    <property type="entry name" value="ATP-DEPENDENT RNA HELICASE"/>
    <property type="match status" value="1"/>
</dbReference>
<reference evidence="17 18" key="1">
    <citation type="submission" date="2024-05" db="EMBL/GenBank/DDBJ databases">
        <title>Haplotype-resolved chromosome-level genome assembly of Huyou (Citrus changshanensis).</title>
        <authorList>
            <person name="Miao C."/>
            <person name="Chen W."/>
            <person name="Wu Y."/>
            <person name="Wang L."/>
            <person name="Zhao S."/>
            <person name="Grierson D."/>
            <person name="Xu C."/>
            <person name="Chen K."/>
        </authorList>
    </citation>
    <scope>NUCLEOTIDE SEQUENCE [LARGE SCALE GENOMIC DNA]</scope>
    <source>
        <strain evidence="17">01-14</strain>
        <tissue evidence="17">Leaf</tissue>
    </source>
</reference>
<proteinExistence type="inferred from homology"/>
<evidence type="ECO:0000256" key="14">
    <source>
        <dbReference type="SAM" id="MobiDB-lite"/>
    </source>
</evidence>
<dbReference type="FunFam" id="3.40.50.300:FF:000726">
    <property type="entry name" value="Pre-mRNA-splicing factor ATP-dependent RNA helicase"/>
    <property type="match status" value="1"/>
</dbReference>
<dbReference type="Gene3D" id="3.40.50.300">
    <property type="entry name" value="P-loop containing nucleotide triphosphate hydrolases"/>
    <property type="match status" value="2"/>
</dbReference>